<dbReference type="Pfam" id="PF16862">
    <property type="entry name" value="Glyco_hydro_79C"/>
    <property type="match status" value="1"/>
</dbReference>
<evidence type="ECO:0000313" key="4">
    <source>
        <dbReference type="Proteomes" id="UP000053477"/>
    </source>
</evidence>
<protein>
    <recommendedName>
        <fullName evidence="2">Beta-glucuronidase C-terminal domain-containing protein</fullName>
    </recommendedName>
</protein>
<evidence type="ECO:0000313" key="3">
    <source>
        <dbReference type="EMBL" id="KLO15240.1"/>
    </source>
</evidence>
<dbReference type="InterPro" id="IPR017853">
    <property type="entry name" value="GH"/>
</dbReference>
<feature type="signal peptide" evidence="1">
    <location>
        <begin position="1"/>
        <end position="18"/>
    </location>
</feature>
<accession>A0A0H2RT98</accession>
<dbReference type="SUPFAM" id="SSF51445">
    <property type="entry name" value="(Trans)glycosidases"/>
    <property type="match status" value="1"/>
</dbReference>
<evidence type="ECO:0000256" key="1">
    <source>
        <dbReference type="SAM" id="SignalP"/>
    </source>
</evidence>
<dbReference type="AlphaFoldDB" id="A0A0H2RT98"/>
<feature type="chain" id="PRO_5005202156" description="Beta-glucuronidase C-terminal domain-containing protein" evidence="1">
    <location>
        <begin position="19"/>
        <end position="519"/>
    </location>
</feature>
<sequence length="519" mass="56360">MILLGTLLAFSLATAGLASIITFPSVSQDPTNASQILDRRLASFSFEFSYLPNFGGNLSNPNVLTKELMQRLEERTGVGPDIRPGGITILEEYIGRHSKHIPTSNPFQVEANDLYSGPAYYESLAVFPQSSRFIVDVNLGNSSVDIAQKEIQAAVKYIGWDRIYSLELGNEPDQYAGNVRPAGWTSEDYTEQFLNWTSELTERLDLPKKIFQAGAFAIDPTSSAPMTTVSIIEEGIDDTGVIKLFDQHTYQYSTCDPVRNAIATLPNLINHQNITAYLDLWKPQIAAAKSRGKEFVVGEYNSVSCSGKENVTDTFGQALWLADTILYGASINISRMYLHQGATLVFQSSDQSNAPGFSWYDLWYPVPTDRYGSARASPSFVAYLLVTEAVGSSGQSQLSLIDVPGEPQLAAYAIWDPAARKDGIARLALLNLNTRNTTTSAADAAELAVTVDVSKLAGHGVVTVKKMSSPGLDSKDVDNVLWAGQAFTNGTATGIEVAERVKDNQITIAGSEAALIFFA</sequence>
<name>A0A0H2RT98_9AGAM</name>
<dbReference type="Proteomes" id="UP000053477">
    <property type="component" value="Unassembled WGS sequence"/>
</dbReference>
<evidence type="ECO:0000259" key="2">
    <source>
        <dbReference type="Pfam" id="PF16862"/>
    </source>
</evidence>
<keyword evidence="1" id="KW-0732">Signal</keyword>
<dbReference type="InParanoid" id="A0A0H2RT98"/>
<dbReference type="Gene3D" id="3.20.20.80">
    <property type="entry name" value="Glycosidases"/>
    <property type="match status" value="1"/>
</dbReference>
<dbReference type="OrthoDB" id="2831684at2759"/>
<gene>
    <name evidence="3" type="ORF">SCHPADRAFT_871320</name>
</gene>
<dbReference type="PANTHER" id="PTHR36183">
    <property type="entry name" value="BETA-GLUCURONIDASE"/>
    <property type="match status" value="1"/>
</dbReference>
<dbReference type="InterPro" id="IPR052974">
    <property type="entry name" value="GH79_Enzymes"/>
</dbReference>
<reference evidence="3 4" key="1">
    <citation type="submission" date="2015-04" db="EMBL/GenBank/DDBJ databases">
        <title>Complete genome sequence of Schizopora paradoxa KUC8140, a cosmopolitan wood degrader in East Asia.</title>
        <authorList>
            <consortium name="DOE Joint Genome Institute"/>
            <person name="Min B."/>
            <person name="Park H."/>
            <person name="Jang Y."/>
            <person name="Kim J.-J."/>
            <person name="Kim K.H."/>
            <person name="Pangilinan J."/>
            <person name="Lipzen A."/>
            <person name="Riley R."/>
            <person name="Grigoriev I.V."/>
            <person name="Spatafora J.W."/>
            <person name="Choi I.-G."/>
        </authorList>
    </citation>
    <scope>NUCLEOTIDE SEQUENCE [LARGE SCALE GENOMIC DNA]</scope>
    <source>
        <strain evidence="3 4">KUC8140</strain>
    </source>
</reference>
<proteinExistence type="predicted"/>
<organism evidence="3 4">
    <name type="scientific">Schizopora paradoxa</name>
    <dbReference type="NCBI Taxonomy" id="27342"/>
    <lineage>
        <taxon>Eukaryota</taxon>
        <taxon>Fungi</taxon>
        <taxon>Dikarya</taxon>
        <taxon>Basidiomycota</taxon>
        <taxon>Agaricomycotina</taxon>
        <taxon>Agaricomycetes</taxon>
        <taxon>Hymenochaetales</taxon>
        <taxon>Schizoporaceae</taxon>
        <taxon>Schizopora</taxon>
    </lineage>
</organism>
<keyword evidence="4" id="KW-1185">Reference proteome</keyword>
<dbReference type="EMBL" id="KQ085932">
    <property type="protein sequence ID" value="KLO15240.1"/>
    <property type="molecule type" value="Genomic_DNA"/>
</dbReference>
<feature type="domain" description="Beta-glucuronidase C-terminal" evidence="2">
    <location>
        <begin position="411"/>
        <end position="515"/>
    </location>
</feature>
<dbReference type="PANTHER" id="PTHR36183:SF2">
    <property type="entry name" value="BETA-GLUCURONIDASE C-TERMINAL DOMAIN-CONTAINING PROTEIN"/>
    <property type="match status" value="1"/>
</dbReference>
<dbReference type="InterPro" id="IPR031728">
    <property type="entry name" value="GlcAase_C"/>
</dbReference>